<dbReference type="SUPFAM" id="SSF53448">
    <property type="entry name" value="Nucleotide-diphospho-sugar transferases"/>
    <property type="match status" value="1"/>
</dbReference>
<comment type="caution">
    <text evidence="2">The sequence shown here is derived from an EMBL/GenBank/DDBJ whole genome shotgun (WGS) entry which is preliminary data.</text>
</comment>
<accession>A0ABY2G4P5</accession>
<gene>
    <name evidence="2" type="ORF">A8975_1627</name>
</gene>
<sequence length="515" mass="59887">MISLKPDFKIYTTSSNETLLYVGAPNFELLDALAAGPGDLWHSSMQQGFKNCFPELVYQTSVYWWFLNDFETDYLSVNWRVNVEAFVIRASVWEQIEGLDSKYSNPLMKGLDLGFGLMRTYFGIPLFVKGLFEPQTQEIKIPTVDRYYFFAKHFKKRHRFYMMLRQGVFKFPNELRAYLKTKNRTFFFDTPIKVRDLKPIEGSPTVSLVIPTMKRQAFTELLLKDYNAQTYPIKEAVIVDATPEAERDVQYYRPEHFNFDIKLKWQTTKGSCRARNEAINLCTGDYIIFADDDVRVLPDFVEHHVKLLQTYNASACNGLDVMAEHTQQDLNDLKLRLDQLGSSRWRVGTSPIFSNANSCVRRDVVMKLQGNDINFDGGYGEDSDFGVRILKSGEVLLHNPFSANLHLKPPEGGYRFWGKESKILGKQRKAQPWELDTPVKWIRPVPSPTVTYGILKHYTPKQVKEWRIKHFFLYVSRGSKLMIPLKLVKLLYKQIQFNTSLFYARKLLKLGQRNS</sequence>
<dbReference type="Pfam" id="PF00535">
    <property type="entry name" value="Glycos_transf_2"/>
    <property type="match status" value="1"/>
</dbReference>
<dbReference type="Gene3D" id="3.90.550.10">
    <property type="entry name" value="Spore Coat Polysaccharide Biosynthesis Protein SpsA, Chain A"/>
    <property type="match status" value="1"/>
</dbReference>
<feature type="domain" description="Glycosyltransferase 2-like" evidence="1">
    <location>
        <begin position="207"/>
        <end position="367"/>
    </location>
</feature>
<dbReference type="Proteomes" id="UP000294930">
    <property type="component" value="Unassembled WGS sequence"/>
</dbReference>
<dbReference type="PANTHER" id="PTHR43685">
    <property type="entry name" value="GLYCOSYLTRANSFERASE"/>
    <property type="match status" value="1"/>
</dbReference>
<dbReference type="RefSeq" id="WP_134199631.1">
    <property type="nucleotide sequence ID" value="NZ_SOQZ01000003.1"/>
</dbReference>
<dbReference type="InterPro" id="IPR029044">
    <property type="entry name" value="Nucleotide-diphossugar_trans"/>
</dbReference>
<dbReference type="GO" id="GO:0016740">
    <property type="term" value="F:transferase activity"/>
    <property type="evidence" value="ECO:0007669"/>
    <property type="project" value="UniProtKB-KW"/>
</dbReference>
<name>A0ABY2G4P5_9FLAO</name>
<evidence type="ECO:0000313" key="2">
    <source>
        <dbReference type="EMBL" id="TDY11788.1"/>
    </source>
</evidence>
<reference evidence="2 3" key="1">
    <citation type="submission" date="2019-03" db="EMBL/GenBank/DDBJ databases">
        <title>Genomic Encyclopedia of Type Strains, Phase III (KMG-III): the genomes of soil and plant-associated and newly described type strains.</title>
        <authorList>
            <person name="Whitman W."/>
        </authorList>
    </citation>
    <scope>NUCLEOTIDE SEQUENCE [LARGE SCALE GENOMIC DNA]</scope>
    <source>
        <strain evidence="2 3">CGMCC 1.10957</strain>
    </source>
</reference>
<evidence type="ECO:0000313" key="3">
    <source>
        <dbReference type="Proteomes" id="UP000294930"/>
    </source>
</evidence>
<organism evidence="2 3">
    <name type="scientific">Meridianimaribacter flavus</name>
    <dbReference type="NCBI Taxonomy" id="571115"/>
    <lineage>
        <taxon>Bacteria</taxon>
        <taxon>Pseudomonadati</taxon>
        <taxon>Bacteroidota</taxon>
        <taxon>Flavobacteriia</taxon>
        <taxon>Flavobacteriales</taxon>
        <taxon>Flavobacteriaceae</taxon>
        <taxon>Meridianimaribacter</taxon>
    </lineage>
</organism>
<dbReference type="InterPro" id="IPR001173">
    <property type="entry name" value="Glyco_trans_2-like"/>
</dbReference>
<dbReference type="EMBL" id="SOQZ01000003">
    <property type="protein sequence ID" value="TDY11788.1"/>
    <property type="molecule type" value="Genomic_DNA"/>
</dbReference>
<keyword evidence="2" id="KW-0808">Transferase</keyword>
<keyword evidence="3" id="KW-1185">Reference proteome</keyword>
<dbReference type="InterPro" id="IPR050834">
    <property type="entry name" value="Glycosyltransf_2"/>
</dbReference>
<protein>
    <submittedName>
        <fullName evidence="2">Glycosyl transferase family 2</fullName>
    </submittedName>
</protein>
<dbReference type="PANTHER" id="PTHR43685:SF3">
    <property type="entry name" value="SLR2126 PROTEIN"/>
    <property type="match status" value="1"/>
</dbReference>
<evidence type="ECO:0000259" key="1">
    <source>
        <dbReference type="Pfam" id="PF00535"/>
    </source>
</evidence>
<proteinExistence type="predicted"/>